<keyword evidence="5" id="KW-0677">Repeat</keyword>
<keyword evidence="13" id="KW-1185">Reference proteome</keyword>
<keyword evidence="4" id="KW-0762">Sugar transport</keyword>
<keyword evidence="2" id="KW-0813">Transport</keyword>
<dbReference type="PANTHER" id="PTHR43790:SF9">
    <property type="entry name" value="GALACTOFURANOSE TRANSPORTER ATP-BINDING PROTEIN YTFR"/>
    <property type="match status" value="1"/>
</dbReference>
<dbReference type="InterPro" id="IPR003439">
    <property type="entry name" value="ABC_transporter-like_ATP-bd"/>
</dbReference>
<keyword evidence="3" id="KW-1003">Cell membrane</keyword>
<dbReference type="EMBL" id="CP014206">
    <property type="protein sequence ID" value="AMK12516.1"/>
    <property type="molecule type" value="Genomic_DNA"/>
</dbReference>
<dbReference type="InterPro" id="IPR017871">
    <property type="entry name" value="ABC_transporter-like_CS"/>
</dbReference>
<evidence type="ECO:0000256" key="8">
    <source>
        <dbReference type="ARBA" id="ARBA00022967"/>
    </source>
</evidence>
<comment type="subcellular location">
    <subcellularLocation>
        <location evidence="1">Cell membrane</location>
        <topology evidence="1">Peripheral membrane protein</topology>
    </subcellularLocation>
</comment>
<evidence type="ECO:0000256" key="5">
    <source>
        <dbReference type="ARBA" id="ARBA00022737"/>
    </source>
</evidence>
<name>A0A126QS30_9BACT</name>
<gene>
    <name evidence="11" type="ORF">AWY79_16125</name>
    <name evidence="12" type="ORF">EDC59_102259</name>
</gene>
<reference evidence="12 14" key="2">
    <citation type="submission" date="2019-03" db="EMBL/GenBank/DDBJ databases">
        <title>Genomic Encyclopedia of Type Strains, Phase IV (KMG-IV): sequencing the most valuable type-strain genomes for metagenomic binning, comparative biology and taxonomic classification.</title>
        <authorList>
            <person name="Goeker M."/>
        </authorList>
    </citation>
    <scope>NUCLEOTIDE SEQUENCE [LARGE SCALE GENOMIC DNA]</scope>
    <source>
        <strain evidence="12 14">DSM 101483</strain>
    </source>
</reference>
<proteinExistence type="predicted"/>
<dbReference type="PROSITE" id="PS00211">
    <property type="entry name" value="ABC_TRANSPORTER_1"/>
    <property type="match status" value="1"/>
</dbReference>
<keyword evidence="6" id="KW-0547">Nucleotide-binding</keyword>
<evidence type="ECO:0000256" key="7">
    <source>
        <dbReference type="ARBA" id="ARBA00022840"/>
    </source>
</evidence>
<evidence type="ECO:0000313" key="11">
    <source>
        <dbReference type="EMBL" id="AMK12516.1"/>
    </source>
</evidence>
<dbReference type="InterPro" id="IPR003593">
    <property type="entry name" value="AAA+_ATPase"/>
</dbReference>
<dbReference type="OrthoDB" id="9809450at2"/>
<dbReference type="Gene3D" id="3.40.50.300">
    <property type="entry name" value="P-loop containing nucleotide triphosphate hydrolases"/>
    <property type="match status" value="2"/>
</dbReference>
<evidence type="ECO:0000256" key="2">
    <source>
        <dbReference type="ARBA" id="ARBA00022448"/>
    </source>
</evidence>
<reference evidence="11 13" key="1">
    <citation type="journal article" date="2016" name="Front. Microbiol.">
        <title>Genome Sequence of the Piezophilic, Mesophilic Sulfate-Reducing Bacterium Desulfovibrio indicus J2T.</title>
        <authorList>
            <person name="Cao J."/>
            <person name="Maignien L."/>
            <person name="Shao Z."/>
            <person name="Alain K."/>
            <person name="Jebbar M."/>
        </authorList>
    </citation>
    <scope>NUCLEOTIDE SEQUENCE [LARGE SCALE GENOMIC DNA]</scope>
    <source>
        <strain evidence="11 13">J2</strain>
    </source>
</reference>
<evidence type="ECO:0000256" key="9">
    <source>
        <dbReference type="ARBA" id="ARBA00023136"/>
    </source>
</evidence>
<dbReference type="GO" id="GO:0005886">
    <property type="term" value="C:plasma membrane"/>
    <property type="evidence" value="ECO:0007669"/>
    <property type="project" value="UniProtKB-SubCell"/>
</dbReference>
<dbReference type="SUPFAM" id="SSF52540">
    <property type="entry name" value="P-loop containing nucleoside triphosphate hydrolases"/>
    <property type="match status" value="2"/>
</dbReference>
<evidence type="ECO:0000256" key="4">
    <source>
        <dbReference type="ARBA" id="ARBA00022597"/>
    </source>
</evidence>
<keyword evidence="7 12" id="KW-0067">ATP-binding</keyword>
<accession>A0A126QS30</accession>
<evidence type="ECO:0000256" key="3">
    <source>
        <dbReference type="ARBA" id="ARBA00022475"/>
    </source>
</evidence>
<dbReference type="CDD" id="cd03215">
    <property type="entry name" value="ABC_Carb_Monos_II"/>
    <property type="match status" value="1"/>
</dbReference>
<dbReference type="Proteomes" id="UP000055611">
    <property type="component" value="Chromosome"/>
</dbReference>
<evidence type="ECO:0000259" key="10">
    <source>
        <dbReference type="PROSITE" id="PS50893"/>
    </source>
</evidence>
<feature type="domain" description="ABC transporter" evidence="10">
    <location>
        <begin position="9"/>
        <end position="244"/>
    </location>
</feature>
<dbReference type="Proteomes" id="UP000295506">
    <property type="component" value="Unassembled WGS sequence"/>
</dbReference>
<dbReference type="KEGG" id="dej:AWY79_16125"/>
<dbReference type="RefSeq" id="WP_066806159.1">
    <property type="nucleotide sequence ID" value="NZ_CP014206.1"/>
</dbReference>
<evidence type="ECO:0000313" key="14">
    <source>
        <dbReference type="Proteomes" id="UP000295506"/>
    </source>
</evidence>
<dbReference type="InterPro" id="IPR027417">
    <property type="entry name" value="P-loop_NTPase"/>
</dbReference>
<keyword evidence="8" id="KW-1278">Translocase</keyword>
<dbReference type="FunFam" id="3.40.50.300:FF:000127">
    <property type="entry name" value="Ribose import ATP-binding protein RbsA"/>
    <property type="match status" value="1"/>
</dbReference>
<dbReference type="InterPro" id="IPR050107">
    <property type="entry name" value="ABC_carbohydrate_import_ATPase"/>
</dbReference>
<protein>
    <submittedName>
        <fullName evidence="12">Monosaccharide ABC transporter ATP-binding protein (CUT2 family)</fullName>
    </submittedName>
    <submittedName>
        <fullName evidence="11">Sugar ABC transporter ATP-binding protein</fullName>
    </submittedName>
</protein>
<dbReference type="GO" id="GO:0005524">
    <property type="term" value="F:ATP binding"/>
    <property type="evidence" value="ECO:0007669"/>
    <property type="project" value="UniProtKB-KW"/>
</dbReference>
<sequence>MSNNQDAILQIKGLSKSFPGVKALQDVDFTLRRGEIHALMGQNGAGKSTLIKVMTGLYKKDTGEMLLEGQPFEFGSPEQAPKHGISTVYQEVNLIPHLSVAENIYLGRQPKRFGAIDWPTLNRRAEEAVKKLDLDIDVTQPVSSYSIAIQQLVAIIRALDIQARILILDEPTSSLDAAETERLFTVLKKLKSQGIAIVFVTHFLGQVYEISDTITVLRNGKLVGEKPVAELPKLQLIEMMLGKSIESLQKADKKAPKDCGTGNNLCFLRAQGLGRKGAMSPFNLVIRKGEVMGLAGLLGSGRTETARLLFGVDKAQQGNLYINDKSEVLNSPRKAIAHRFGLCPEDRKSEGIIEDLSVRENIILALQARSGIFNKLSPKRQSEIVDKYIKMLDIKASSQNQKVGDLSGGNQQKVIVARWLASDPEFLILDEPTRGIDVGAKAEIEKLIVELSRAGMAVLFISSELEEIISCADRVAVLRDREVVDEISGDEIEESKIMKIIAQGGKQ</sequence>
<organism evidence="12 14">
    <name type="scientific">Pseudodesulfovibrio indicus</name>
    <dbReference type="NCBI Taxonomy" id="1716143"/>
    <lineage>
        <taxon>Bacteria</taxon>
        <taxon>Pseudomonadati</taxon>
        <taxon>Thermodesulfobacteriota</taxon>
        <taxon>Desulfovibrionia</taxon>
        <taxon>Desulfovibrionales</taxon>
        <taxon>Desulfovibrionaceae</taxon>
    </lineage>
</organism>
<feature type="domain" description="ABC transporter" evidence="10">
    <location>
        <begin position="260"/>
        <end position="505"/>
    </location>
</feature>
<evidence type="ECO:0000256" key="1">
    <source>
        <dbReference type="ARBA" id="ARBA00004202"/>
    </source>
</evidence>
<dbReference type="PROSITE" id="PS50893">
    <property type="entry name" value="ABC_TRANSPORTER_2"/>
    <property type="match status" value="2"/>
</dbReference>
<evidence type="ECO:0000313" key="12">
    <source>
        <dbReference type="EMBL" id="TDT90826.1"/>
    </source>
</evidence>
<dbReference type="SMART" id="SM00382">
    <property type="entry name" value="AAA"/>
    <property type="match status" value="2"/>
</dbReference>
<evidence type="ECO:0000256" key="6">
    <source>
        <dbReference type="ARBA" id="ARBA00022741"/>
    </source>
</evidence>
<dbReference type="Pfam" id="PF00005">
    <property type="entry name" value="ABC_tran"/>
    <property type="match status" value="2"/>
</dbReference>
<dbReference type="GO" id="GO:0016887">
    <property type="term" value="F:ATP hydrolysis activity"/>
    <property type="evidence" value="ECO:0007669"/>
    <property type="project" value="InterPro"/>
</dbReference>
<dbReference type="AlphaFoldDB" id="A0A126QS30"/>
<evidence type="ECO:0000313" key="13">
    <source>
        <dbReference type="Proteomes" id="UP000055611"/>
    </source>
</evidence>
<keyword evidence="9" id="KW-0472">Membrane</keyword>
<dbReference type="PANTHER" id="PTHR43790">
    <property type="entry name" value="CARBOHYDRATE TRANSPORT ATP-BINDING PROTEIN MG119-RELATED"/>
    <property type="match status" value="1"/>
</dbReference>
<dbReference type="EMBL" id="SOBK01000002">
    <property type="protein sequence ID" value="TDT90826.1"/>
    <property type="molecule type" value="Genomic_DNA"/>
</dbReference>
<dbReference type="CDD" id="cd03216">
    <property type="entry name" value="ABC_Carb_Monos_I"/>
    <property type="match status" value="1"/>
</dbReference>